<evidence type="ECO:0000256" key="1">
    <source>
        <dbReference type="ARBA" id="ARBA00023157"/>
    </source>
</evidence>
<organism evidence="4 5">
    <name type="scientific">Anopheles christyi</name>
    <dbReference type="NCBI Taxonomy" id="43041"/>
    <lineage>
        <taxon>Eukaryota</taxon>
        <taxon>Metazoa</taxon>
        <taxon>Ecdysozoa</taxon>
        <taxon>Arthropoda</taxon>
        <taxon>Hexapoda</taxon>
        <taxon>Insecta</taxon>
        <taxon>Pterygota</taxon>
        <taxon>Neoptera</taxon>
        <taxon>Endopterygota</taxon>
        <taxon>Diptera</taxon>
        <taxon>Nematocera</taxon>
        <taxon>Culicoidea</taxon>
        <taxon>Culicidae</taxon>
        <taxon>Anophelinae</taxon>
        <taxon>Anopheles</taxon>
    </lineage>
</organism>
<dbReference type="PROSITE" id="PS01180">
    <property type="entry name" value="CUB"/>
    <property type="match status" value="1"/>
</dbReference>
<evidence type="ECO:0000259" key="3">
    <source>
        <dbReference type="PROSITE" id="PS01180"/>
    </source>
</evidence>
<dbReference type="VEuPathDB" id="VectorBase:ACHR006328"/>
<dbReference type="Gene3D" id="2.60.120.290">
    <property type="entry name" value="Spermadhesin, CUB domain"/>
    <property type="match status" value="1"/>
</dbReference>
<evidence type="ECO:0000313" key="4">
    <source>
        <dbReference type="EnsemblMetazoa" id="ACHR006328-PA"/>
    </source>
</evidence>
<dbReference type="Pfam" id="PF00431">
    <property type="entry name" value="CUB"/>
    <property type="match status" value="1"/>
</dbReference>
<dbReference type="EnsemblMetazoa" id="ACHR006328-RA">
    <property type="protein sequence ID" value="ACHR006328-PA"/>
    <property type="gene ID" value="ACHR006328"/>
</dbReference>
<comment type="caution">
    <text evidence="2">Lacks conserved residue(s) required for the propagation of feature annotation.</text>
</comment>
<dbReference type="InterPro" id="IPR058698">
    <property type="entry name" value="CUB_metazoa"/>
</dbReference>
<reference evidence="5" key="1">
    <citation type="submission" date="2013-03" db="EMBL/GenBank/DDBJ databases">
        <title>The Genome Sequence of Anopheles christyi ACHKN1017.</title>
        <authorList>
            <consortium name="The Broad Institute Genomics Platform"/>
            <person name="Neafsey D.E."/>
            <person name="Besansky N."/>
            <person name="Walker B."/>
            <person name="Young S.K."/>
            <person name="Zeng Q."/>
            <person name="Gargeya S."/>
            <person name="Fitzgerald M."/>
            <person name="Haas B."/>
            <person name="Abouelleil A."/>
            <person name="Allen A.W."/>
            <person name="Alvarado L."/>
            <person name="Arachchi H.M."/>
            <person name="Berlin A.M."/>
            <person name="Chapman S.B."/>
            <person name="Gainer-Dewar J."/>
            <person name="Goldberg J."/>
            <person name="Griggs A."/>
            <person name="Gujja S."/>
            <person name="Hansen M."/>
            <person name="Howarth C."/>
            <person name="Imamovic A."/>
            <person name="Ireland A."/>
            <person name="Larimer J."/>
            <person name="McCowan C."/>
            <person name="Murphy C."/>
            <person name="Pearson M."/>
            <person name="Poon T.W."/>
            <person name="Priest M."/>
            <person name="Roberts A."/>
            <person name="Saif S."/>
            <person name="Shea T."/>
            <person name="Sisk P."/>
            <person name="Sykes S."/>
            <person name="Wortman J."/>
            <person name="Nusbaum C."/>
            <person name="Birren B."/>
        </authorList>
    </citation>
    <scope>NUCLEOTIDE SEQUENCE [LARGE SCALE GENOMIC DNA]</scope>
    <source>
        <strain evidence="5">ACHKN1017</strain>
    </source>
</reference>
<dbReference type="PANTHER" id="PTHR33236:SF11">
    <property type="entry name" value="CUB DOMAIN-CONTAINING PROTEIN"/>
    <property type="match status" value="1"/>
</dbReference>
<evidence type="ECO:0000313" key="5">
    <source>
        <dbReference type="Proteomes" id="UP000075881"/>
    </source>
</evidence>
<dbReference type="InterPro" id="IPR000859">
    <property type="entry name" value="CUB_dom"/>
</dbReference>
<dbReference type="SUPFAM" id="SSF49854">
    <property type="entry name" value="Spermadhesin, CUB domain"/>
    <property type="match status" value="1"/>
</dbReference>
<dbReference type="PANTHER" id="PTHR33236">
    <property type="entry name" value="INTRAFLAGELLAR TRANSPORT PROTEIN 122 FAMILY PROTEIN-RELATED"/>
    <property type="match status" value="1"/>
</dbReference>
<feature type="domain" description="CUB" evidence="3">
    <location>
        <begin position="168"/>
        <end position="285"/>
    </location>
</feature>
<dbReference type="AlphaFoldDB" id="A0A182K6E3"/>
<protein>
    <submittedName>
        <fullName evidence="4">CUB domain-containing protein</fullName>
    </submittedName>
</protein>
<dbReference type="Pfam" id="PF26080">
    <property type="entry name" value="CUB_animal"/>
    <property type="match status" value="1"/>
</dbReference>
<keyword evidence="5" id="KW-1185">Reference proteome</keyword>
<accession>A0A182K6E3</accession>
<reference evidence="4" key="2">
    <citation type="submission" date="2020-05" db="UniProtKB">
        <authorList>
            <consortium name="EnsemblMetazoa"/>
        </authorList>
    </citation>
    <scope>IDENTIFICATION</scope>
    <source>
        <strain evidence="4">ACHKN1017</strain>
    </source>
</reference>
<dbReference type="Proteomes" id="UP000075881">
    <property type="component" value="Unassembled WGS sequence"/>
</dbReference>
<dbReference type="InterPro" id="IPR035914">
    <property type="entry name" value="Sperma_CUB_dom_sf"/>
</dbReference>
<name>A0A182K6E3_9DIPT</name>
<sequence>MPSLWIVWIIVQEYGYSLIASSKLHAEEGCHQAAANRTLATGTPFPHDDYQERYRPASKPQQYIDYKLHYGLRYNPPPHRNVTQERERKKLLLPPKQTTYEPPSPPLLSVFHIISFVNGPCVPRGQPDNATAWAGVCYHEQECSLLNGTPMDSCAGGFGVCCVFQFGCDGRTEQNVSYFHSPNYPSAATEALPCGFTLLLQRTVRQVLLEFQFFELQPPQLGNCIEDQFIISVQNDQRTYPVLCGINTGQHMYLDIDRAYSHRLYLSAVFNSKQPRAFLVKITQLKTHRAPASCLQFHDGVSGVLKSFNYDNSSVLVTNRKASYFNNLNYAICIRRHTMFCNVVLTNIDTINGKENTFQLVNIAEGIKLSVASVKHMIFSLCLHIYTDGSSLIPPNQAGVEVFSCPDDFIAIDFIRLCGERLNDGSLVADASINKPVTYSSSGPIVVAVRTDQSIVGRGFKLSYTQLVS</sequence>
<keyword evidence="1" id="KW-1015">Disulfide bond</keyword>
<dbReference type="STRING" id="43041.A0A182K6E3"/>
<evidence type="ECO:0000256" key="2">
    <source>
        <dbReference type="PROSITE-ProRule" id="PRU00059"/>
    </source>
</evidence>
<proteinExistence type="predicted"/>